<dbReference type="InterPro" id="IPR029044">
    <property type="entry name" value="Nucleotide-diphossugar_trans"/>
</dbReference>
<reference evidence="1 2" key="1">
    <citation type="submission" date="2016-10" db="EMBL/GenBank/DDBJ databases">
        <authorList>
            <person name="de Groot N.N."/>
        </authorList>
    </citation>
    <scope>NUCLEOTIDE SEQUENCE [LARGE SCALE GENOMIC DNA]</scope>
    <source>
        <strain evidence="1 2">HL3</strain>
    </source>
</reference>
<sequence>MKIAVIPARGGSKRIPRKNIRPFCGKPMIARSIDAARESGVFDRIIVSTDDDEISEVGEAWGAEVPFRRPASLADDHAGTMEVIAHATEWAQAQGWPLEAVCCLYATAPFVRSEDIRTGLEQLGEGDWDYCFTATEYPSPIFRAFRETPEGGVEMFFPDQFTARSQDLPEALHDAGQFYWGRPAAWLEQAPLFGPRSRPLHLPRWRVQDIDSEDDWKRAELIMNSLGISKK</sequence>
<dbReference type="SUPFAM" id="SSF53448">
    <property type="entry name" value="Nucleotide-diphospho-sugar transferases"/>
    <property type="match status" value="1"/>
</dbReference>
<dbReference type="RefSeq" id="WP_093426935.1">
    <property type="nucleotide sequence ID" value="NZ_FOMJ01000001.1"/>
</dbReference>
<dbReference type="InterPro" id="IPR003329">
    <property type="entry name" value="Cytidylyl_trans"/>
</dbReference>
<protein>
    <submittedName>
        <fullName evidence="1">N-acylneuraminate cytidylyltransferase</fullName>
    </submittedName>
</protein>
<name>A0A1I1NF17_9GAMM</name>
<dbReference type="Gene3D" id="3.90.550.10">
    <property type="entry name" value="Spore Coat Polysaccharide Biosynthesis Protein SpsA, Chain A"/>
    <property type="match status" value="1"/>
</dbReference>
<dbReference type="NCBIfam" id="TIGR03584">
    <property type="entry name" value="PseF"/>
    <property type="match status" value="1"/>
</dbReference>
<accession>A0A1I1NF17</accession>
<organism evidence="1 2">
    <name type="scientific">Thiohalospira halophila DSM 15071</name>
    <dbReference type="NCBI Taxonomy" id="1123397"/>
    <lineage>
        <taxon>Bacteria</taxon>
        <taxon>Pseudomonadati</taxon>
        <taxon>Pseudomonadota</taxon>
        <taxon>Gammaproteobacteria</taxon>
        <taxon>Thiohalospirales</taxon>
        <taxon>Thiohalospiraceae</taxon>
        <taxon>Thiohalospira</taxon>
    </lineage>
</organism>
<dbReference type="InterPro" id="IPR050793">
    <property type="entry name" value="CMP-NeuNAc_synthase"/>
</dbReference>
<evidence type="ECO:0000313" key="2">
    <source>
        <dbReference type="Proteomes" id="UP000198611"/>
    </source>
</evidence>
<dbReference type="InterPro" id="IPR020039">
    <property type="entry name" value="PseF"/>
</dbReference>
<keyword evidence="2" id="KW-1185">Reference proteome</keyword>
<dbReference type="GO" id="GO:0008781">
    <property type="term" value="F:N-acylneuraminate cytidylyltransferase activity"/>
    <property type="evidence" value="ECO:0007669"/>
    <property type="project" value="TreeGrafter"/>
</dbReference>
<dbReference type="PANTHER" id="PTHR21485:SF6">
    <property type="entry name" value="N-ACYLNEURAMINATE CYTIDYLYLTRANSFERASE-RELATED"/>
    <property type="match status" value="1"/>
</dbReference>
<proteinExistence type="predicted"/>
<keyword evidence="1" id="KW-0808">Transferase</keyword>
<gene>
    <name evidence="1" type="ORF">SAMN05660831_00250</name>
</gene>
<keyword evidence="1" id="KW-0548">Nucleotidyltransferase</keyword>
<dbReference type="AlphaFoldDB" id="A0A1I1NF17"/>
<dbReference type="OrthoDB" id="9805604at2"/>
<dbReference type="Pfam" id="PF02348">
    <property type="entry name" value="CTP_transf_3"/>
    <property type="match status" value="1"/>
</dbReference>
<dbReference type="STRING" id="1123397.SAMN05660831_00250"/>
<dbReference type="EMBL" id="FOMJ01000001">
    <property type="protein sequence ID" value="SFC96209.1"/>
    <property type="molecule type" value="Genomic_DNA"/>
</dbReference>
<dbReference type="CDD" id="cd02513">
    <property type="entry name" value="CMP-NeuAc_Synthase"/>
    <property type="match status" value="1"/>
</dbReference>
<dbReference type="PANTHER" id="PTHR21485">
    <property type="entry name" value="HAD SUPERFAMILY MEMBERS CMAS AND KDSC"/>
    <property type="match status" value="1"/>
</dbReference>
<dbReference type="Proteomes" id="UP000198611">
    <property type="component" value="Unassembled WGS sequence"/>
</dbReference>
<evidence type="ECO:0000313" key="1">
    <source>
        <dbReference type="EMBL" id="SFC96209.1"/>
    </source>
</evidence>